<dbReference type="KEGG" id="pzu:PHZ_c1086"/>
<feature type="compositionally biased region" description="Basic residues" evidence="1">
    <location>
        <begin position="459"/>
        <end position="468"/>
    </location>
</feature>
<accession>B4R7W7</accession>
<feature type="region of interest" description="Disordered" evidence="1">
    <location>
        <begin position="560"/>
        <end position="659"/>
    </location>
</feature>
<dbReference type="STRING" id="450851.PHZ_c1086"/>
<sequence>MPPANGARASFALLLGERGFRLQPGQPGLGQGGFGRGAGEFGLQGVELTRRVGRLRLDQVGLLVEDVDLELKLGQSFGALRLEVVGGLRPAGVLVGLDLAGGVAGRRGPRRARRPGLLVAEAVERAVVPQDQRQFGGFQHLVPEGQEPQLPQLRGRDGLSGMDRLGARRAVSGRAAAELEPGLGLRSDEDAGIGAVVAGQPAHGPGRPDDRGGRVRPALLGAPAAEALLLDLDAFARALEPALRAGDAGGRGVHAHELGRDAAEGGQALGGGGVRARALRPGPGIVHDGPGRGEVGLEDGVRLHGLGLIRMGLQPCREPAGPQDGDRLRLEQVLELFAAAVGEGHPPGERRVEGLGPLRPVRRRQAGEQVGAGLLGLVQVALGVVHRLDGGVQLVDMGARRPALACDGRVPGDVRRRDLERRGLRLLLLGVGLERRELEGRVGLARHHGHALGVGRQIRERRRGRKRLGTAGDTERGQVQRRRAGAHGGDGDPELDRLLQDVGRLVGGGRIDRLQGPVRVGLEGEGGGREGRAERGVVDGVRLAADVGFLHLGRDADVHRAGGQLKRPPAPDRDRHGARAAFQRPLQRDVVLEHRQAVRDAGQRRRRGGAIPHRCGRKAGRAAGQQGRRRRHQRAAHNHAHPPGYRRYRDSSALSCEAA</sequence>
<dbReference type="AlphaFoldDB" id="B4R7W7"/>
<evidence type="ECO:0000256" key="1">
    <source>
        <dbReference type="SAM" id="MobiDB-lite"/>
    </source>
</evidence>
<evidence type="ECO:0000313" key="3">
    <source>
        <dbReference type="Proteomes" id="UP000001868"/>
    </source>
</evidence>
<feature type="compositionally biased region" description="Basic residues" evidence="1">
    <location>
        <begin position="627"/>
        <end position="646"/>
    </location>
</feature>
<keyword evidence="3" id="KW-1185">Reference proteome</keyword>
<name>B4R7W7_PHEZH</name>
<dbReference type="Proteomes" id="UP000001868">
    <property type="component" value="Chromosome"/>
</dbReference>
<feature type="region of interest" description="Disordered" evidence="1">
    <location>
        <begin position="455"/>
        <end position="496"/>
    </location>
</feature>
<organism evidence="2 3">
    <name type="scientific">Phenylobacterium zucineum (strain HLK1)</name>
    <dbReference type="NCBI Taxonomy" id="450851"/>
    <lineage>
        <taxon>Bacteria</taxon>
        <taxon>Pseudomonadati</taxon>
        <taxon>Pseudomonadota</taxon>
        <taxon>Alphaproteobacteria</taxon>
        <taxon>Caulobacterales</taxon>
        <taxon>Caulobacteraceae</taxon>
        <taxon>Phenylobacterium</taxon>
    </lineage>
</organism>
<feature type="compositionally biased region" description="Basic residues" evidence="1">
    <location>
        <begin position="604"/>
        <end position="620"/>
    </location>
</feature>
<dbReference type="HOGENOM" id="CLU_416101_0_0_5"/>
<feature type="compositionally biased region" description="Basic and acidic residues" evidence="1">
    <location>
        <begin position="586"/>
        <end position="603"/>
    </location>
</feature>
<evidence type="ECO:0000313" key="2">
    <source>
        <dbReference type="EMBL" id="ACG77500.1"/>
    </source>
</evidence>
<reference evidence="2 3" key="1">
    <citation type="journal article" date="2008" name="BMC Genomics">
        <title>Complete genome of Phenylobacterium zucineum - a novel facultative intracellular bacterium isolated from human erythroleukemia cell line K562.</title>
        <authorList>
            <person name="Luo Y."/>
            <person name="Xu X."/>
            <person name="Ding Z."/>
            <person name="Liu Z."/>
            <person name="Zhang B."/>
            <person name="Yan Z."/>
            <person name="Sun J."/>
            <person name="Hu S."/>
            <person name="Hu X."/>
        </authorList>
    </citation>
    <scope>NUCLEOTIDE SEQUENCE [LARGE SCALE GENOMIC DNA]</scope>
    <source>
        <strain evidence="2 3">HLK1</strain>
    </source>
</reference>
<gene>
    <name evidence="2" type="ordered locus">PHZ_c1086</name>
</gene>
<protein>
    <submittedName>
        <fullName evidence="2">PE-PGRS family protein</fullName>
    </submittedName>
</protein>
<dbReference type="EMBL" id="CP000747">
    <property type="protein sequence ID" value="ACG77500.1"/>
    <property type="molecule type" value="Genomic_DNA"/>
</dbReference>
<proteinExistence type="predicted"/>